<dbReference type="InterPro" id="IPR000760">
    <property type="entry name" value="Inositol_monophosphatase-like"/>
</dbReference>
<evidence type="ECO:0000256" key="2">
    <source>
        <dbReference type="ARBA" id="ARBA00022723"/>
    </source>
</evidence>
<dbReference type="Proteomes" id="UP001197214">
    <property type="component" value="Unassembled WGS sequence"/>
</dbReference>
<keyword evidence="5" id="KW-1185">Reference proteome</keyword>
<evidence type="ECO:0000313" key="4">
    <source>
        <dbReference type="EMBL" id="MBW4329445.1"/>
    </source>
</evidence>
<name>A0ABS6XJ06_9SPHN</name>
<comment type="caution">
    <text evidence="4">The sequence shown here is derived from an EMBL/GenBank/DDBJ whole genome shotgun (WGS) entry which is preliminary data.</text>
</comment>
<dbReference type="PROSITE" id="PS00630">
    <property type="entry name" value="IMP_2"/>
    <property type="match status" value="1"/>
</dbReference>
<dbReference type="PANTHER" id="PTHR20854">
    <property type="entry name" value="INOSITOL MONOPHOSPHATASE"/>
    <property type="match status" value="1"/>
</dbReference>
<accession>A0ABS6XJ06</accession>
<reference evidence="4 5" key="1">
    <citation type="submission" date="2021-07" db="EMBL/GenBank/DDBJ databases">
        <title>Stakelama flava sp. nov., a novel endophytic bacterium isolated from branch of Kandelia candel.</title>
        <authorList>
            <person name="Tuo L."/>
        </authorList>
    </citation>
    <scope>NUCLEOTIDE SEQUENCE [LARGE SCALE GENOMIC DNA]</scope>
    <source>
        <strain evidence="4 5">CBK3Z-3</strain>
    </source>
</reference>
<dbReference type="EMBL" id="JAHWZX010000001">
    <property type="protein sequence ID" value="MBW4329445.1"/>
    <property type="molecule type" value="Genomic_DNA"/>
</dbReference>
<organism evidence="4 5">
    <name type="scientific">Stakelama flava</name>
    <dbReference type="NCBI Taxonomy" id="2860338"/>
    <lineage>
        <taxon>Bacteria</taxon>
        <taxon>Pseudomonadati</taxon>
        <taxon>Pseudomonadota</taxon>
        <taxon>Alphaproteobacteria</taxon>
        <taxon>Sphingomonadales</taxon>
        <taxon>Sphingomonadaceae</taxon>
        <taxon>Stakelama</taxon>
    </lineage>
</organism>
<evidence type="ECO:0000313" key="5">
    <source>
        <dbReference type="Proteomes" id="UP001197214"/>
    </source>
</evidence>
<proteinExistence type="inferred from homology"/>
<gene>
    <name evidence="4" type="ORF">KY084_00950</name>
</gene>
<comment type="similarity">
    <text evidence="1">Belongs to the inositol monophosphatase superfamily.</text>
</comment>
<keyword evidence="3" id="KW-0460">Magnesium</keyword>
<dbReference type="InterPro" id="IPR020550">
    <property type="entry name" value="Inositol_monophosphatase_CS"/>
</dbReference>
<dbReference type="PANTHER" id="PTHR20854:SF4">
    <property type="entry name" value="INOSITOL-1-MONOPHOSPHATASE-RELATED"/>
    <property type="match status" value="1"/>
</dbReference>
<protein>
    <submittedName>
        <fullName evidence="4">Inositol monophosphatase</fullName>
    </submittedName>
</protein>
<evidence type="ECO:0000256" key="3">
    <source>
        <dbReference type="ARBA" id="ARBA00022842"/>
    </source>
</evidence>
<dbReference type="Pfam" id="PF00459">
    <property type="entry name" value="Inositol_P"/>
    <property type="match status" value="1"/>
</dbReference>
<sequence>MMHILHAPVAALIREVAETIVLPRFRNLSAGEKEEKAPDDWVTIADRESEARLSEGLAAILPEARIIGEEACAADPAILDRLGSGMQWIIDPVDGTGNFAAGKAPFGIMVALGDGADVAAGWIYDPLRQRMCHAVRGGGAFIDDEPVKATESGEAMPVAALATYFMPHAERARVVERAHGNFRIVDIPRCAAEQYPRIILGENDISIFERTLPWDHAAGTLLLTEAGGRITRLDGTPYRLGDARTGMLAASSPRLWEKAARLLYA</sequence>
<keyword evidence="2" id="KW-0479">Metal-binding</keyword>
<evidence type="ECO:0000256" key="1">
    <source>
        <dbReference type="ARBA" id="ARBA00009759"/>
    </source>
</evidence>